<proteinExistence type="predicted"/>
<comment type="caution">
    <text evidence="2">The sequence shown here is derived from an EMBL/GenBank/DDBJ whole genome shotgun (WGS) entry which is preliminary data.</text>
</comment>
<evidence type="ECO:0000259" key="1">
    <source>
        <dbReference type="Pfam" id="PF18962"/>
    </source>
</evidence>
<keyword evidence="3" id="KW-1185">Reference proteome</keyword>
<gene>
    <name evidence="2" type="ORF">EU557_02020</name>
</gene>
<dbReference type="EMBL" id="SRKZ01000001">
    <property type="protein sequence ID" value="TGD82583.1"/>
    <property type="molecule type" value="Genomic_DNA"/>
</dbReference>
<dbReference type="Proteomes" id="UP000298284">
    <property type="component" value="Unassembled WGS sequence"/>
</dbReference>
<dbReference type="Gene3D" id="2.60.120.260">
    <property type="entry name" value="Galactose-binding domain-like"/>
    <property type="match status" value="1"/>
</dbReference>
<dbReference type="OrthoDB" id="1488838at2"/>
<protein>
    <submittedName>
        <fullName evidence="2">T9SS type A sorting domain-containing protein</fullName>
    </submittedName>
</protein>
<dbReference type="AlphaFoldDB" id="A0A4Z0MRZ7"/>
<dbReference type="Pfam" id="PF18962">
    <property type="entry name" value="Por_Secre_tail"/>
    <property type="match status" value="1"/>
</dbReference>
<name>A0A4Z0MRZ7_9BACT</name>
<evidence type="ECO:0000313" key="3">
    <source>
        <dbReference type="Proteomes" id="UP000298284"/>
    </source>
</evidence>
<accession>A0A4Z0MRZ7</accession>
<organism evidence="2 3">
    <name type="scientific">Hymenobacter wooponensis</name>
    <dbReference type="NCBI Taxonomy" id="1525360"/>
    <lineage>
        <taxon>Bacteria</taxon>
        <taxon>Pseudomonadati</taxon>
        <taxon>Bacteroidota</taxon>
        <taxon>Cytophagia</taxon>
        <taxon>Cytophagales</taxon>
        <taxon>Hymenobacteraceae</taxon>
        <taxon>Hymenobacter</taxon>
    </lineage>
</organism>
<dbReference type="RefSeq" id="WP_135528745.1">
    <property type="nucleotide sequence ID" value="NZ_SRKZ01000001.1"/>
</dbReference>
<dbReference type="InterPro" id="IPR026444">
    <property type="entry name" value="Secre_tail"/>
</dbReference>
<sequence length="622" mass="66987">MLRPLRSLFLLTSAMLGLLPLLGHAQMVRPLSSAPPQPPAPTTARRGQALTLPFFDDFAGQTEGRPNGQRWLTTGGTLINNRFARRPPSKGVATFDGFNANGRSYGGVSSVGATDSLTSQPIDLSGLRATDNVFLSFFWQAGTLVGPPVAATSARPVGLYVDFLDDAGNWREVSQIRSGGDTTNFRFRAVPINQASYLHSAFQFRIRVFGYQYSNRDAWSVDYVRLDRNRTAADSSFRDIALSQLLPSALQRYAAMPVSQFNANPTQELNTRTRTTMNNLDPGPAPTPISWTGTLEVLPSGPTTQFLTGNRSLDAGRGGQQQPITGSLQTATVPVSAAPKLLRQRITLLSNETNQLTLPNDTISRVTELADYYAYDDGSAEATLSLPIANTGPATFYATRYDLNTPDVVRAIRLYPMATALGRTVTVAIWEDSNNQPSATPKATKSFLIPASLPAGQAYVDVSFDAPVAVTGRFYAGYGQASSSQFVEIGVDLNNAPPANYFFINIFNAWNSISLATAKSPNGALMLRPLMGASPITATASATLAASYSVYPNPTTDGLVRVEGRYARATVLDALGRTVWEQPTAQAGQALLSLPHLLPGVYFVQLTLATGVTVTKRLVREQ</sequence>
<reference evidence="2 3" key="1">
    <citation type="submission" date="2019-04" db="EMBL/GenBank/DDBJ databases">
        <authorList>
            <person name="Feng G."/>
            <person name="Zhang J."/>
            <person name="Zhu H."/>
        </authorList>
    </citation>
    <scope>NUCLEOTIDE SEQUENCE [LARGE SCALE GENOMIC DNA]</scope>
    <source>
        <strain evidence="2 3">JCM 19491</strain>
    </source>
</reference>
<dbReference type="NCBIfam" id="TIGR04183">
    <property type="entry name" value="Por_Secre_tail"/>
    <property type="match status" value="1"/>
</dbReference>
<feature type="domain" description="Secretion system C-terminal sorting" evidence="1">
    <location>
        <begin position="550"/>
        <end position="618"/>
    </location>
</feature>
<evidence type="ECO:0000313" key="2">
    <source>
        <dbReference type="EMBL" id="TGD82583.1"/>
    </source>
</evidence>